<comment type="caution">
    <text evidence="2">The sequence shown here is derived from an EMBL/GenBank/DDBJ whole genome shotgun (WGS) entry which is preliminary data.</text>
</comment>
<proteinExistence type="predicted"/>
<evidence type="ECO:0000313" key="3">
    <source>
        <dbReference type="Proteomes" id="UP000034789"/>
    </source>
</evidence>
<dbReference type="Proteomes" id="UP000034789">
    <property type="component" value="Unassembled WGS sequence"/>
</dbReference>
<gene>
    <name evidence="2" type="ORF">UY98_C0011G0018</name>
</gene>
<dbReference type="EMBL" id="LCSD01000011">
    <property type="protein sequence ID" value="KKW47485.1"/>
    <property type="molecule type" value="Genomic_DNA"/>
</dbReference>
<dbReference type="AlphaFoldDB" id="A0A0G1YWB1"/>
<sequence>MQKSTFAFHSLYVASKKRMFEQACTVGGRCAKDGKFERGDARINTIELLISLFESIAHFQLQIKKFLVHSIKPFRHIGETIGNDSRKSCNSGNRNFSPFRF</sequence>
<feature type="region of interest" description="Disordered" evidence="1">
    <location>
        <begin position="82"/>
        <end position="101"/>
    </location>
</feature>
<reference evidence="2 3" key="1">
    <citation type="journal article" date="2015" name="Nature">
        <title>rRNA introns, odd ribosomes, and small enigmatic genomes across a large radiation of phyla.</title>
        <authorList>
            <person name="Brown C.T."/>
            <person name="Hug L.A."/>
            <person name="Thomas B.C."/>
            <person name="Sharon I."/>
            <person name="Castelle C.J."/>
            <person name="Singh A."/>
            <person name="Wilkins M.J."/>
            <person name="Williams K.H."/>
            <person name="Banfield J.F."/>
        </authorList>
    </citation>
    <scope>NUCLEOTIDE SEQUENCE [LARGE SCALE GENOMIC DNA]</scope>
</reference>
<evidence type="ECO:0000313" key="2">
    <source>
        <dbReference type="EMBL" id="KKW47485.1"/>
    </source>
</evidence>
<feature type="compositionally biased region" description="Polar residues" evidence="1">
    <location>
        <begin position="88"/>
        <end position="101"/>
    </location>
</feature>
<organism evidence="2 3">
    <name type="scientific">Candidatus Kaiserbacteria bacterium GW2011_GWA2_58_9</name>
    <dbReference type="NCBI Taxonomy" id="1618672"/>
    <lineage>
        <taxon>Bacteria</taxon>
        <taxon>Candidatus Kaiseribacteriota</taxon>
    </lineage>
</organism>
<protein>
    <submittedName>
        <fullName evidence="2">Uncharacterized protein</fullName>
    </submittedName>
</protein>
<name>A0A0G1YWB1_9BACT</name>
<evidence type="ECO:0000256" key="1">
    <source>
        <dbReference type="SAM" id="MobiDB-lite"/>
    </source>
</evidence>
<accession>A0A0G1YWB1</accession>